<dbReference type="FunFam" id="1.10.510.10:FF:000286">
    <property type="entry name" value="Mitogen-activated protein kinase kinase kinase 1 (Predicted)"/>
    <property type="match status" value="1"/>
</dbReference>
<feature type="compositionally biased region" description="Gly residues" evidence="10">
    <location>
        <begin position="129"/>
        <end position="139"/>
    </location>
</feature>
<sequence>MESATLANDDAETSKQSQTNGFFFEDTDFKPNCIDSEEYLGPHDWRKILRPIEDGNLKSQSARCESNEDQRIATNLSVTESENKAIKDSRKIHNEDSKLNEKPKRVPSWKRHLIEKKKNKSGRLVRNGSGAGSQDGGGVMRKKSFNRNVDSTFKQQVVNSNNLSQSNSFRRRISPSNSFNKQSQGSSLLTKNRIEKVQRARLYLLQQNGPNSFLIGGDSPDHKFRVIIGPQTCSCGKGPHCVHVLFVMLRVFKVQEGDPCLWSRTLKNYEVESLFRIYQNKVSLRISKKRKEKENKKGSSSESVSPEVTPTQSEIGSVKEEEDTCPICLLEMLEGESLLKCENGCQNRLHHHCIAVWFELCRRQNDPLICPLCRAKWKTNTFEVKSHEEPVSREPPGAPPNTRAPSPQPQASAAETRLPYADPVPTEFKEMASPWIEVFGEDLVSCFFTKNWSIRESALNHLSKEVQAVLMRGMGEGRSGVLVSPERQTATHTTLECCCQILAFMSNDPVYRVYVASLRTLRTILSYTPCREQHQKLRLERLLKSIVDAVAIKCTDGNRRTSQLSLSTIVEIGKGQDGELAVGKEIHNSGGHGLHGLDYIIKCMTEDYDGESVAWQWLLGRLYVLERLFEEFHNELLPRNPPDGRSADEEGPSPSSKSRDVYHKPSVQDRLLAIARFAIKGVSNSHMRISRMSRRVFLLVCRFSAHIESMIDDLEEMLTAIDTNVGANMKKRLWRIVNDFQLSEKIVQELHHGIRNSQHSDDSPTVTPVSTPRCNSPVTHLDDEARITRPLPTAPPNTPIHSRRKQKTKRTPSLKVEEEGKETIDGVSNKLSEVLNNEITDTVNPPAQSPDKNPPPIPPRPSSRRGSYEILETGPILTPPPPISRISSNVVQNNNISPGLLETDFPATPEEITEVSTNKTAETIEKRDIPHKKKLFLPLNTSDDVFEAPNPEDSTFVNPPSENNSTSNDLDLSGDIYKVRSSSKIDDQSLQGSIEEHSKSFKTETDNTTESAANSSECVPLDSVVGQDLTGLDYAGTTEFQYSMSSDEKLLSSDDSLDRRKRRRSRLASSDCGLSSDELLNFDSPSSKGTPNREDRKVSFKSEVTSCASPKHFPDNAVHNDNDKNGESCLCKEEIEKEEAIALAKALEVSGKDPPTPKIPGLTPTERELVITIRIQPDDYKSRDNSNDNDNAPKFYYEDVHWKKGPLLGTGAYSTCYQSRDVKTGVIMAVKQISFCRNSASEQEKVVETISEEIQMMAKLNHPNVVRILGATKQGCHFNMFLEWMPGGSISYLLSQYGIFSEDVMISYIFQTLRGLAYLHDNHILHRDLKGANLLVDSTGQRLRIGDFGAAARLASQTTGAGEFQGQLLGTIAFMAPEVLRGEEYGRACDIWSTGCVIIEMTSTNPPWDAKAVSNHLALIFKIATSMTPPPIPENLSPPIKDLALRCLETDKKDRPSAKDLLLHPVFTNYKPIR</sequence>
<dbReference type="InterPro" id="IPR001841">
    <property type="entry name" value="Znf_RING"/>
</dbReference>
<feature type="domain" description="SWIM-type" evidence="13">
    <location>
        <begin position="224"/>
        <end position="252"/>
    </location>
</feature>
<evidence type="ECO:0000256" key="8">
    <source>
        <dbReference type="PROSITE-ProRule" id="PRU00175"/>
    </source>
</evidence>
<feature type="compositionally biased region" description="Basic and acidic residues" evidence="10">
    <location>
        <begin position="815"/>
        <end position="824"/>
    </location>
</feature>
<keyword evidence="3 9" id="KW-0547">Nucleotide-binding</keyword>
<feature type="region of interest" description="Disordered" evidence="10">
    <location>
        <begin position="117"/>
        <end position="143"/>
    </location>
</feature>
<dbReference type="Pfam" id="PF00069">
    <property type="entry name" value="Pkinase"/>
    <property type="match status" value="1"/>
</dbReference>
<dbReference type="GO" id="GO:0008270">
    <property type="term" value="F:zinc ion binding"/>
    <property type="evidence" value="ECO:0007669"/>
    <property type="project" value="UniProtKB-KW"/>
</dbReference>
<dbReference type="InterPro" id="IPR008271">
    <property type="entry name" value="Ser/Thr_kinase_AS"/>
</dbReference>
<dbReference type="GO" id="GO:0035556">
    <property type="term" value="P:intracellular signal transduction"/>
    <property type="evidence" value="ECO:0007669"/>
    <property type="project" value="UniProtKB-ARBA"/>
</dbReference>
<evidence type="ECO:0000256" key="3">
    <source>
        <dbReference type="ARBA" id="ARBA00022741"/>
    </source>
</evidence>
<feature type="region of interest" description="Disordered" evidence="10">
    <location>
        <begin position="1"/>
        <end position="23"/>
    </location>
</feature>
<evidence type="ECO:0000256" key="6">
    <source>
        <dbReference type="ARBA" id="ARBA00022833"/>
    </source>
</evidence>
<dbReference type="InterPro" id="IPR000719">
    <property type="entry name" value="Prot_kinase_dom"/>
</dbReference>
<feature type="region of interest" description="Disordered" evidence="10">
    <location>
        <begin position="289"/>
        <end position="318"/>
    </location>
</feature>
<feature type="region of interest" description="Disordered" evidence="10">
    <location>
        <begin position="384"/>
        <end position="415"/>
    </location>
</feature>
<feature type="region of interest" description="Disordered" evidence="10">
    <location>
        <begin position="943"/>
        <end position="1016"/>
    </location>
</feature>
<dbReference type="PROSITE" id="PS50966">
    <property type="entry name" value="ZF_SWIM"/>
    <property type="match status" value="1"/>
</dbReference>
<dbReference type="PROSITE" id="PS50011">
    <property type="entry name" value="PROTEIN_KINASE_DOM"/>
    <property type="match status" value="1"/>
</dbReference>
<evidence type="ECO:0000256" key="7">
    <source>
        <dbReference type="ARBA" id="ARBA00022840"/>
    </source>
</evidence>
<dbReference type="PROSITE" id="PS00107">
    <property type="entry name" value="PROTEIN_KINASE_ATP"/>
    <property type="match status" value="1"/>
</dbReference>
<feature type="compositionally biased region" description="Polar residues" evidence="10">
    <location>
        <begin position="763"/>
        <end position="778"/>
    </location>
</feature>
<feature type="compositionally biased region" description="Pro residues" evidence="10">
    <location>
        <begin position="852"/>
        <end position="861"/>
    </location>
</feature>
<keyword evidence="4 8" id="KW-0863">Zinc-finger</keyword>
<dbReference type="PANTHER" id="PTHR11584:SF369">
    <property type="entry name" value="MITOGEN-ACTIVATED PROTEIN KINASE KINASE KINASE 19-RELATED"/>
    <property type="match status" value="1"/>
</dbReference>
<feature type="region of interest" description="Disordered" evidence="10">
    <location>
        <begin position="840"/>
        <end position="867"/>
    </location>
</feature>
<dbReference type="Gene3D" id="1.10.510.10">
    <property type="entry name" value="Transferase(Phosphotransferase) domain 1"/>
    <property type="match status" value="1"/>
</dbReference>
<feature type="region of interest" description="Disordered" evidence="10">
    <location>
        <begin position="88"/>
        <end position="107"/>
    </location>
</feature>
<dbReference type="SUPFAM" id="SSF56112">
    <property type="entry name" value="Protein kinase-like (PK-like)"/>
    <property type="match status" value="1"/>
</dbReference>
<evidence type="ECO:0000313" key="14">
    <source>
        <dbReference type="EMBL" id="AJQ21544.1"/>
    </source>
</evidence>
<keyword evidence="7 9" id="KW-0067">ATP-binding</keyword>
<name>A0A0C5Q4I6_MYTGA</name>
<dbReference type="GO" id="GO:0004674">
    <property type="term" value="F:protein serine/threonine kinase activity"/>
    <property type="evidence" value="ECO:0007669"/>
    <property type="project" value="UniProtKB-KW"/>
</dbReference>
<evidence type="ECO:0000256" key="1">
    <source>
        <dbReference type="ARBA" id="ARBA00022527"/>
    </source>
</evidence>
<dbReference type="Gene3D" id="3.30.200.20">
    <property type="entry name" value="Phosphorylase Kinase, domain 1"/>
    <property type="match status" value="1"/>
</dbReference>
<dbReference type="InterPro" id="IPR007527">
    <property type="entry name" value="Znf_SWIM"/>
</dbReference>
<feature type="compositionally biased region" description="Basic and acidic residues" evidence="10">
    <location>
        <begin position="88"/>
        <end position="104"/>
    </location>
</feature>
<feature type="compositionally biased region" description="Basic residues" evidence="10">
    <location>
        <begin position="801"/>
        <end position="812"/>
    </location>
</feature>
<evidence type="ECO:0000256" key="10">
    <source>
        <dbReference type="SAM" id="MobiDB-lite"/>
    </source>
</evidence>
<protein>
    <submittedName>
        <fullName evidence="14">MAP kinase kinase kinase 1-like protein</fullName>
    </submittedName>
</protein>
<feature type="region of interest" description="Disordered" evidence="10">
    <location>
        <begin position="639"/>
        <end position="663"/>
    </location>
</feature>
<dbReference type="InterPro" id="IPR013083">
    <property type="entry name" value="Znf_RING/FYVE/PHD"/>
</dbReference>
<evidence type="ECO:0000259" key="12">
    <source>
        <dbReference type="PROSITE" id="PS50089"/>
    </source>
</evidence>
<dbReference type="InterPro" id="IPR017441">
    <property type="entry name" value="Protein_kinase_ATP_BS"/>
</dbReference>
<evidence type="ECO:0000259" key="13">
    <source>
        <dbReference type="PROSITE" id="PS50966"/>
    </source>
</evidence>
<feature type="compositionally biased region" description="Polar residues" evidence="10">
    <location>
        <begin position="1006"/>
        <end position="1016"/>
    </location>
</feature>
<evidence type="ECO:0000256" key="2">
    <source>
        <dbReference type="ARBA" id="ARBA00022679"/>
    </source>
</evidence>
<reference evidence="14" key="1">
    <citation type="journal article" date="2015" name="Fish Shellfish Immunol.">
        <title>An updated molecular basis for mussel immunity.</title>
        <authorList>
            <person name="Gerdol M."/>
            <person name="Venier P."/>
        </authorList>
    </citation>
    <scope>NUCLEOTIDE SEQUENCE</scope>
</reference>
<feature type="compositionally biased region" description="Polar residues" evidence="10">
    <location>
        <begin position="174"/>
        <end position="190"/>
    </location>
</feature>
<organism evidence="14">
    <name type="scientific">Mytilus galloprovincialis</name>
    <name type="common">Mediterranean mussel</name>
    <dbReference type="NCBI Taxonomy" id="29158"/>
    <lineage>
        <taxon>Eukaryota</taxon>
        <taxon>Metazoa</taxon>
        <taxon>Spiralia</taxon>
        <taxon>Lophotrochozoa</taxon>
        <taxon>Mollusca</taxon>
        <taxon>Bivalvia</taxon>
        <taxon>Autobranchia</taxon>
        <taxon>Pteriomorphia</taxon>
        <taxon>Mytilida</taxon>
        <taxon>Mytiloidea</taxon>
        <taxon>Mytilidae</taxon>
        <taxon>Mytilinae</taxon>
        <taxon>Mytilus</taxon>
    </lineage>
</organism>
<dbReference type="SUPFAM" id="SSF57850">
    <property type="entry name" value="RING/U-box"/>
    <property type="match status" value="1"/>
</dbReference>
<dbReference type="SMART" id="SM00220">
    <property type="entry name" value="S_TKc"/>
    <property type="match status" value="1"/>
</dbReference>
<feature type="compositionally biased region" description="Basic and acidic residues" evidence="10">
    <location>
        <begin position="1046"/>
        <end position="1058"/>
    </location>
</feature>
<keyword evidence="6" id="KW-0862">Zinc</keyword>
<dbReference type="Pfam" id="PF21040">
    <property type="entry name" value="CEP104-like_TOG"/>
    <property type="match status" value="1"/>
</dbReference>
<feature type="region of interest" description="Disordered" evidence="10">
    <location>
        <begin position="755"/>
        <end position="828"/>
    </location>
</feature>
<dbReference type="InterPro" id="IPR011989">
    <property type="entry name" value="ARM-like"/>
</dbReference>
<keyword evidence="1" id="KW-0723">Serine/threonine-protein kinase</keyword>
<keyword evidence="2" id="KW-0808">Transferase</keyword>
<dbReference type="SMR" id="A0A0C5Q4I6"/>
<accession>A0A0C5Q4I6</accession>
<dbReference type="CDD" id="cd06630">
    <property type="entry name" value="STKc_MEKK1"/>
    <property type="match status" value="1"/>
</dbReference>
<dbReference type="Gene3D" id="1.25.10.10">
    <property type="entry name" value="Leucine-rich Repeat Variant"/>
    <property type="match status" value="1"/>
</dbReference>
<dbReference type="EMBL" id="KP713433">
    <property type="protein sequence ID" value="AJQ21544.1"/>
    <property type="molecule type" value="mRNA"/>
</dbReference>
<feature type="domain" description="RING-type" evidence="12">
    <location>
        <begin position="325"/>
        <end position="374"/>
    </location>
</feature>
<keyword evidence="4 8" id="KW-0479">Metal-binding</keyword>
<feature type="binding site" evidence="9">
    <location>
        <position position="1231"/>
    </location>
    <ligand>
        <name>ATP</name>
        <dbReference type="ChEBI" id="CHEBI:30616"/>
    </ligand>
</feature>
<feature type="domain" description="Protein kinase" evidence="11">
    <location>
        <begin position="1202"/>
        <end position="1467"/>
    </location>
</feature>
<feature type="compositionally biased region" description="Basic and acidic residues" evidence="10">
    <location>
        <begin position="994"/>
        <end position="1005"/>
    </location>
</feature>
<dbReference type="PANTHER" id="PTHR11584">
    <property type="entry name" value="SERINE/THREONINE PROTEIN KINASE"/>
    <property type="match status" value="1"/>
</dbReference>
<feature type="region of interest" description="Disordered" evidence="10">
    <location>
        <begin position="1045"/>
        <end position="1098"/>
    </location>
</feature>
<evidence type="ECO:0000259" key="11">
    <source>
        <dbReference type="PROSITE" id="PS50011"/>
    </source>
</evidence>
<feature type="compositionally biased region" description="Polar residues" evidence="10">
    <location>
        <begin position="952"/>
        <end position="970"/>
    </location>
</feature>
<dbReference type="GO" id="GO:0005524">
    <property type="term" value="F:ATP binding"/>
    <property type="evidence" value="ECO:0007669"/>
    <property type="project" value="UniProtKB-UniRule"/>
</dbReference>
<evidence type="ECO:0000256" key="4">
    <source>
        <dbReference type="ARBA" id="ARBA00022771"/>
    </source>
</evidence>
<dbReference type="PROSITE" id="PS00108">
    <property type="entry name" value="PROTEIN_KINASE_ST"/>
    <property type="match status" value="1"/>
</dbReference>
<dbReference type="Gene3D" id="3.30.40.10">
    <property type="entry name" value="Zinc/RING finger domain, C3HC4 (zinc finger)"/>
    <property type="match status" value="1"/>
</dbReference>
<dbReference type="CDD" id="cd16494">
    <property type="entry name" value="RING-CH-C4HC3_ZSWM2"/>
    <property type="match status" value="1"/>
</dbReference>
<dbReference type="PROSITE" id="PS50089">
    <property type="entry name" value="ZF_RING_2"/>
    <property type="match status" value="1"/>
</dbReference>
<keyword evidence="5 14" id="KW-0418">Kinase</keyword>
<proteinExistence type="evidence at transcript level"/>
<feature type="region of interest" description="Disordered" evidence="10">
    <location>
        <begin position="164"/>
        <end position="191"/>
    </location>
</feature>
<evidence type="ECO:0000256" key="9">
    <source>
        <dbReference type="PROSITE-ProRule" id="PRU10141"/>
    </source>
</evidence>
<dbReference type="InterPro" id="IPR011009">
    <property type="entry name" value="Kinase-like_dom_sf"/>
</dbReference>
<evidence type="ECO:0000256" key="5">
    <source>
        <dbReference type="ARBA" id="ARBA00022777"/>
    </source>
</evidence>